<dbReference type="InterPro" id="IPR043129">
    <property type="entry name" value="ATPase_NBD"/>
</dbReference>
<gene>
    <name evidence="2" type="primary">nagC_14</name>
    <name evidence="2" type="ORF">SDC9_81555</name>
</gene>
<evidence type="ECO:0000256" key="1">
    <source>
        <dbReference type="ARBA" id="ARBA00006479"/>
    </source>
</evidence>
<dbReference type="SUPFAM" id="SSF53067">
    <property type="entry name" value="Actin-like ATPase domain"/>
    <property type="match status" value="1"/>
</dbReference>
<dbReference type="PANTHER" id="PTHR18964">
    <property type="entry name" value="ROK (REPRESSOR, ORF, KINASE) FAMILY"/>
    <property type="match status" value="1"/>
</dbReference>
<accession>A0A644Z239</accession>
<reference evidence="2" key="1">
    <citation type="submission" date="2019-08" db="EMBL/GenBank/DDBJ databases">
        <authorList>
            <person name="Kucharzyk K."/>
            <person name="Murdoch R.W."/>
            <person name="Higgins S."/>
            <person name="Loffler F."/>
        </authorList>
    </citation>
    <scope>NUCLEOTIDE SEQUENCE</scope>
</reference>
<dbReference type="AlphaFoldDB" id="A0A644Z239"/>
<dbReference type="Gene3D" id="1.10.10.10">
    <property type="entry name" value="Winged helix-like DNA-binding domain superfamily/Winged helix DNA-binding domain"/>
    <property type="match status" value="1"/>
</dbReference>
<dbReference type="InterPro" id="IPR036388">
    <property type="entry name" value="WH-like_DNA-bd_sf"/>
</dbReference>
<dbReference type="InterPro" id="IPR036390">
    <property type="entry name" value="WH_DNA-bd_sf"/>
</dbReference>
<dbReference type="PROSITE" id="PS01125">
    <property type="entry name" value="ROK"/>
    <property type="match status" value="1"/>
</dbReference>
<dbReference type="SUPFAM" id="SSF46785">
    <property type="entry name" value="Winged helix' DNA-binding domain"/>
    <property type="match status" value="1"/>
</dbReference>
<sequence length="402" mass="43746">MNYKKPTAQDLRRVNSAEILRKIYFDGPISRLEVSQQIGISPATVTNIVYDLLEKNLLVESGSKRSDGGRPSTLLTINPAFGHFIGCEVGESFINVELFDIRFNSCQKVSFPLNEERVEPEQVVEKISQGIQEVLSAAGIKENKVIGMGVGFPGLVDPVKGISVFTPNWGWHDVSLLKAIKRKHPFPMFLENGAKAMAMGEALFGAGKGVNNLIVLLVGTGVGCGIISDRSLFRGSVNNAGEIGHTIMESDGPVCRCGGHGCTEVYLGANGIIDRYRSLNADSDHPDRYDQIAYIQYILQKSTEGQPAAIQVVNETLRYLGVTLANLVNLLNPQLLLLGGWSGLLFGSRYLDKIKEQTAYYALAQSLAHTNIRLCELADDSVSKGAASLVLEHFFESGGELK</sequence>
<dbReference type="InterPro" id="IPR000600">
    <property type="entry name" value="ROK"/>
</dbReference>
<dbReference type="InterPro" id="IPR049874">
    <property type="entry name" value="ROK_cs"/>
</dbReference>
<comment type="caution">
    <text evidence="2">The sequence shown here is derived from an EMBL/GenBank/DDBJ whole genome shotgun (WGS) entry which is preliminary data.</text>
</comment>
<dbReference type="Pfam" id="PF00480">
    <property type="entry name" value="ROK"/>
    <property type="match status" value="1"/>
</dbReference>
<dbReference type="Gene3D" id="3.30.420.40">
    <property type="match status" value="2"/>
</dbReference>
<evidence type="ECO:0000313" key="2">
    <source>
        <dbReference type="EMBL" id="MPM34965.1"/>
    </source>
</evidence>
<dbReference type="PANTHER" id="PTHR18964:SF149">
    <property type="entry name" value="BIFUNCTIONAL UDP-N-ACETYLGLUCOSAMINE 2-EPIMERASE_N-ACETYLMANNOSAMINE KINASE"/>
    <property type="match status" value="1"/>
</dbReference>
<proteinExistence type="inferred from homology"/>
<protein>
    <submittedName>
        <fullName evidence="2">N-acetylglucosamine repressor</fullName>
    </submittedName>
</protein>
<name>A0A644Z239_9ZZZZ</name>
<comment type="similarity">
    <text evidence="1">Belongs to the ROK (NagC/XylR) family.</text>
</comment>
<organism evidence="2">
    <name type="scientific">bioreactor metagenome</name>
    <dbReference type="NCBI Taxonomy" id="1076179"/>
    <lineage>
        <taxon>unclassified sequences</taxon>
        <taxon>metagenomes</taxon>
        <taxon>ecological metagenomes</taxon>
    </lineage>
</organism>
<dbReference type="EMBL" id="VSSQ01007137">
    <property type="protein sequence ID" value="MPM34965.1"/>
    <property type="molecule type" value="Genomic_DNA"/>
</dbReference>